<dbReference type="AlphaFoldDB" id="A0A968GFA0"/>
<feature type="chain" id="PRO_5036845710" evidence="1">
    <location>
        <begin position="24"/>
        <end position="216"/>
    </location>
</feature>
<evidence type="ECO:0000256" key="1">
    <source>
        <dbReference type="SAM" id="SignalP"/>
    </source>
</evidence>
<evidence type="ECO:0000313" key="2">
    <source>
        <dbReference type="EMBL" id="NIZ69474.1"/>
    </source>
</evidence>
<evidence type="ECO:0000313" key="3">
    <source>
        <dbReference type="Proteomes" id="UP000778951"/>
    </source>
</evidence>
<organism evidence="2 3">
    <name type="scientific">Entomospira culicis</name>
    <dbReference type="NCBI Taxonomy" id="2719989"/>
    <lineage>
        <taxon>Bacteria</taxon>
        <taxon>Pseudomonadati</taxon>
        <taxon>Spirochaetota</taxon>
        <taxon>Spirochaetia</taxon>
        <taxon>Spirochaetales</taxon>
        <taxon>Spirochaetaceae</taxon>
        <taxon>Entomospira</taxon>
    </lineage>
</organism>
<comment type="caution">
    <text evidence="2">The sequence shown here is derived from an EMBL/GenBank/DDBJ whole genome shotgun (WGS) entry which is preliminary data.</text>
</comment>
<feature type="signal peptide" evidence="1">
    <location>
        <begin position="1"/>
        <end position="23"/>
    </location>
</feature>
<dbReference type="RefSeq" id="WP_167695563.1">
    <property type="nucleotide sequence ID" value="NZ_CP118181.1"/>
</dbReference>
<proteinExistence type="predicted"/>
<protein>
    <submittedName>
        <fullName evidence="2">Uncharacterized protein</fullName>
    </submittedName>
</protein>
<keyword evidence="3" id="KW-1185">Reference proteome</keyword>
<dbReference type="Proteomes" id="UP000778951">
    <property type="component" value="Unassembled WGS sequence"/>
</dbReference>
<accession>A0A968GFA0</accession>
<reference evidence="2" key="1">
    <citation type="submission" date="2020-03" db="EMBL/GenBank/DDBJ databases">
        <title>Spirochaetal bacteria isolated from arthropods constitute a novel genus Entomospira genus novum within the order Spirochaetales.</title>
        <authorList>
            <person name="Grana-Miraglia L."/>
            <person name="Sikutova S."/>
            <person name="Fingerle V."/>
            <person name="Sing A."/>
            <person name="Castillo-Ramirez S."/>
            <person name="Margos G."/>
            <person name="Rudolf I."/>
        </authorList>
    </citation>
    <scope>NUCLEOTIDE SEQUENCE</scope>
    <source>
        <strain evidence="2">BR149</strain>
    </source>
</reference>
<dbReference type="EMBL" id="JAATLM010000001">
    <property type="protein sequence ID" value="NIZ69474.1"/>
    <property type="molecule type" value="Genomic_DNA"/>
</dbReference>
<gene>
    <name evidence="2" type="ORF">HCT48_04505</name>
</gene>
<sequence>MRKKSIMILTAWSFLLLGLPAKSLKDASALTINKVTGEIGWFEDLQPHTHPDDPHAVEYRVRLVAWKESKPLNKNAIDLEIQLNIGKTIYKDKSTQFWLELSYALATTEAQLLPAQNQHSFQKVLLKLKQPQTLLSSSAKIYRYTTKNKSNQSLHQQREYLRVDLKPQVIEQMLIPQSINLDLFTSTFHTPPITLSVEGKSLSKIQLKLQELLLIH</sequence>
<name>A0A968GFA0_9SPIO</name>
<keyword evidence="1" id="KW-0732">Signal</keyword>